<keyword evidence="2" id="KW-1185">Reference proteome</keyword>
<proteinExistence type="predicted"/>
<dbReference type="EMBL" id="CH902620">
    <property type="protein sequence ID" value="KPU73439.1"/>
    <property type="molecule type" value="Genomic_DNA"/>
</dbReference>
<dbReference type="PANTHER" id="PTHR21112">
    <property type="entry name" value="CHEMOSENSORY PROTEIN A 29A-RELATED"/>
    <property type="match status" value="1"/>
</dbReference>
<dbReference type="OrthoDB" id="7925769at2759"/>
<reference evidence="1 2" key="1">
    <citation type="journal article" date="2007" name="Nature">
        <title>Evolution of genes and genomes on the Drosophila phylogeny.</title>
        <authorList>
            <consortium name="Drosophila 12 Genomes Consortium"/>
            <person name="Clark A.G."/>
            <person name="Eisen M.B."/>
            <person name="Smith D.R."/>
            <person name="Bergman C.M."/>
            <person name="Oliver B."/>
            <person name="Markow T.A."/>
            <person name="Kaufman T.C."/>
            <person name="Kellis M."/>
            <person name="Gelbart W."/>
            <person name="Iyer V.N."/>
            <person name="Pollard D.A."/>
            <person name="Sackton T.B."/>
            <person name="Larracuente A.M."/>
            <person name="Singh N.D."/>
            <person name="Abad J.P."/>
            <person name="Abt D.N."/>
            <person name="Adryan B."/>
            <person name="Aguade M."/>
            <person name="Akashi H."/>
            <person name="Anderson W.W."/>
            <person name="Aquadro C.F."/>
            <person name="Ardell D.H."/>
            <person name="Arguello R."/>
            <person name="Artieri C.G."/>
            <person name="Barbash D.A."/>
            <person name="Barker D."/>
            <person name="Barsanti P."/>
            <person name="Batterham P."/>
            <person name="Batzoglou S."/>
            <person name="Begun D."/>
            <person name="Bhutkar A."/>
            <person name="Blanco E."/>
            <person name="Bosak S.A."/>
            <person name="Bradley R.K."/>
            <person name="Brand A.D."/>
            <person name="Brent M.R."/>
            <person name="Brooks A.N."/>
            <person name="Brown R.H."/>
            <person name="Butlin R.K."/>
            <person name="Caggese C."/>
            <person name="Calvi B.R."/>
            <person name="Bernardo de Carvalho A."/>
            <person name="Caspi A."/>
            <person name="Castrezana S."/>
            <person name="Celniker S.E."/>
            <person name="Chang J.L."/>
            <person name="Chapple C."/>
            <person name="Chatterji S."/>
            <person name="Chinwalla A."/>
            <person name="Civetta A."/>
            <person name="Clifton S.W."/>
            <person name="Comeron J.M."/>
            <person name="Costello J.C."/>
            <person name="Coyne J.A."/>
            <person name="Daub J."/>
            <person name="David R.G."/>
            <person name="Delcher A.L."/>
            <person name="Delehaunty K."/>
            <person name="Do C.B."/>
            <person name="Ebling H."/>
            <person name="Edwards K."/>
            <person name="Eickbush T."/>
            <person name="Evans J.D."/>
            <person name="Filipski A."/>
            <person name="Findeiss S."/>
            <person name="Freyhult E."/>
            <person name="Fulton L."/>
            <person name="Fulton R."/>
            <person name="Garcia A.C."/>
            <person name="Gardiner A."/>
            <person name="Garfield D.A."/>
            <person name="Garvin B.E."/>
            <person name="Gibson G."/>
            <person name="Gilbert D."/>
            <person name="Gnerre S."/>
            <person name="Godfrey J."/>
            <person name="Good R."/>
            <person name="Gotea V."/>
            <person name="Gravely B."/>
            <person name="Greenberg A.J."/>
            <person name="Griffiths-Jones S."/>
            <person name="Gross S."/>
            <person name="Guigo R."/>
            <person name="Gustafson E.A."/>
            <person name="Haerty W."/>
            <person name="Hahn M.W."/>
            <person name="Halligan D.L."/>
            <person name="Halpern A.L."/>
            <person name="Halter G.M."/>
            <person name="Han M.V."/>
            <person name="Heger A."/>
            <person name="Hillier L."/>
            <person name="Hinrichs A.S."/>
            <person name="Holmes I."/>
            <person name="Hoskins R.A."/>
            <person name="Hubisz M.J."/>
            <person name="Hultmark D."/>
            <person name="Huntley M.A."/>
            <person name="Jaffe D.B."/>
            <person name="Jagadeeshan S."/>
            <person name="Jeck W.R."/>
            <person name="Johnson J."/>
            <person name="Jones C.D."/>
            <person name="Jordan W.C."/>
            <person name="Karpen G.H."/>
            <person name="Kataoka E."/>
            <person name="Keightley P.D."/>
            <person name="Kheradpour P."/>
            <person name="Kirkness E.F."/>
            <person name="Koerich L.B."/>
            <person name="Kristiansen K."/>
            <person name="Kudrna D."/>
            <person name="Kulathinal R.J."/>
            <person name="Kumar S."/>
            <person name="Kwok R."/>
            <person name="Lander E."/>
            <person name="Langley C.H."/>
            <person name="Lapoint R."/>
            <person name="Lazzaro B.P."/>
            <person name="Lee S.J."/>
            <person name="Levesque L."/>
            <person name="Li R."/>
            <person name="Lin C.F."/>
            <person name="Lin M.F."/>
            <person name="Lindblad-Toh K."/>
            <person name="Llopart A."/>
            <person name="Long M."/>
            <person name="Low L."/>
            <person name="Lozovsky E."/>
            <person name="Lu J."/>
            <person name="Luo M."/>
            <person name="Machado C.A."/>
            <person name="Makalowski W."/>
            <person name="Marzo M."/>
            <person name="Matsuda M."/>
            <person name="Matzkin L."/>
            <person name="McAllister B."/>
            <person name="McBride C.S."/>
            <person name="McKernan B."/>
            <person name="McKernan K."/>
            <person name="Mendez-Lago M."/>
            <person name="Minx P."/>
            <person name="Mollenhauer M.U."/>
            <person name="Montooth K."/>
            <person name="Mount S.M."/>
            <person name="Mu X."/>
            <person name="Myers E."/>
            <person name="Negre B."/>
            <person name="Newfeld S."/>
            <person name="Nielsen R."/>
            <person name="Noor M.A."/>
            <person name="O'Grady P."/>
            <person name="Pachter L."/>
            <person name="Papaceit M."/>
            <person name="Parisi M.J."/>
            <person name="Parisi M."/>
            <person name="Parts L."/>
            <person name="Pedersen J.S."/>
            <person name="Pesole G."/>
            <person name="Phillippy A.M."/>
            <person name="Ponting C.P."/>
            <person name="Pop M."/>
            <person name="Porcelli D."/>
            <person name="Powell J.R."/>
            <person name="Prohaska S."/>
            <person name="Pruitt K."/>
            <person name="Puig M."/>
            <person name="Quesneville H."/>
            <person name="Ram K.R."/>
            <person name="Rand D."/>
            <person name="Rasmussen M.D."/>
            <person name="Reed L.K."/>
            <person name="Reenan R."/>
            <person name="Reily A."/>
            <person name="Remington K.A."/>
            <person name="Rieger T.T."/>
            <person name="Ritchie M.G."/>
            <person name="Robin C."/>
            <person name="Rogers Y.H."/>
            <person name="Rohde C."/>
            <person name="Rozas J."/>
            <person name="Rubenfield M.J."/>
            <person name="Ruiz A."/>
            <person name="Russo S."/>
            <person name="Salzberg S.L."/>
            <person name="Sanchez-Gracia A."/>
            <person name="Saranga D.J."/>
            <person name="Sato H."/>
            <person name="Schaeffer S.W."/>
            <person name="Schatz M.C."/>
            <person name="Schlenke T."/>
            <person name="Schwartz R."/>
            <person name="Segarra C."/>
            <person name="Singh R.S."/>
            <person name="Sirot L."/>
            <person name="Sirota M."/>
            <person name="Sisneros N.B."/>
            <person name="Smith C.D."/>
            <person name="Smith T.F."/>
            <person name="Spieth J."/>
            <person name="Stage D.E."/>
            <person name="Stark A."/>
            <person name="Stephan W."/>
            <person name="Strausberg R.L."/>
            <person name="Strempel S."/>
            <person name="Sturgill D."/>
            <person name="Sutton G."/>
            <person name="Sutton G.G."/>
            <person name="Tao W."/>
            <person name="Teichmann S."/>
            <person name="Tobari Y.N."/>
            <person name="Tomimura Y."/>
            <person name="Tsolas J.M."/>
            <person name="Valente V.L."/>
            <person name="Venter E."/>
            <person name="Venter J.C."/>
            <person name="Vicario S."/>
            <person name="Vieira F.G."/>
            <person name="Vilella A.J."/>
            <person name="Villasante A."/>
            <person name="Walenz B."/>
            <person name="Wang J."/>
            <person name="Wasserman M."/>
            <person name="Watts T."/>
            <person name="Wilson D."/>
            <person name="Wilson R.K."/>
            <person name="Wing R.A."/>
            <person name="Wolfner M.F."/>
            <person name="Wong A."/>
            <person name="Wong G.K."/>
            <person name="Wu C.I."/>
            <person name="Wu G."/>
            <person name="Yamamoto D."/>
            <person name="Yang H.P."/>
            <person name="Yang S.P."/>
            <person name="Yorke J.A."/>
            <person name="Yoshida K."/>
            <person name="Zdobnov E."/>
            <person name="Zhang P."/>
            <person name="Zhang Y."/>
            <person name="Zimin A.V."/>
            <person name="Baldwin J."/>
            <person name="Abdouelleil A."/>
            <person name="Abdulkadir J."/>
            <person name="Abebe A."/>
            <person name="Abera B."/>
            <person name="Abreu J."/>
            <person name="Acer S.C."/>
            <person name="Aftuck L."/>
            <person name="Alexander A."/>
            <person name="An P."/>
            <person name="Anderson E."/>
            <person name="Anderson S."/>
            <person name="Arachi H."/>
            <person name="Azer M."/>
            <person name="Bachantsang P."/>
            <person name="Barry A."/>
            <person name="Bayul T."/>
            <person name="Berlin A."/>
            <person name="Bessette D."/>
            <person name="Bloom T."/>
            <person name="Blye J."/>
            <person name="Boguslavskiy L."/>
            <person name="Bonnet C."/>
            <person name="Boukhgalter B."/>
            <person name="Bourzgui I."/>
            <person name="Brown A."/>
            <person name="Cahill P."/>
            <person name="Channer S."/>
            <person name="Cheshatsang Y."/>
            <person name="Chuda L."/>
            <person name="Citroen M."/>
            <person name="Collymore A."/>
            <person name="Cooke P."/>
            <person name="Costello M."/>
            <person name="D'Aco K."/>
            <person name="Daza R."/>
            <person name="De Haan G."/>
            <person name="DeGray S."/>
            <person name="DeMaso C."/>
            <person name="Dhargay N."/>
            <person name="Dooley K."/>
            <person name="Dooley E."/>
            <person name="Doricent M."/>
            <person name="Dorje P."/>
            <person name="Dorjee K."/>
            <person name="Dupes A."/>
            <person name="Elong R."/>
            <person name="Falk J."/>
            <person name="Farina A."/>
            <person name="Faro S."/>
            <person name="Ferguson D."/>
            <person name="Fisher S."/>
            <person name="Foley C.D."/>
            <person name="Franke A."/>
            <person name="Friedrich D."/>
            <person name="Gadbois L."/>
            <person name="Gearin G."/>
            <person name="Gearin C.R."/>
            <person name="Giannoukos G."/>
            <person name="Goode T."/>
            <person name="Graham J."/>
            <person name="Grandbois E."/>
            <person name="Grewal S."/>
            <person name="Gyaltsen K."/>
            <person name="Hafez N."/>
            <person name="Hagos B."/>
            <person name="Hall J."/>
            <person name="Henson C."/>
            <person name="Hollinger A."/>
            <person name="Honan T."/>
            <person name="Huard M.D."/>
            <person name="Hughes L."/>
            <person name="Hurhula B."/>
            <person name="Husby M.E."/>
            <person name="Kamat A."/>
            <person name="Kanga B."/>
            <person name="Kashin S."/>
            <person name="Khazanovich D."/>
            <person name="Kisner P."/>
            <person name="Lance K."/>
            <person name="Lara M."/>
            <person name="Lee W."/>
            <person name="Lennon N."/>
            <person name="Letendre F."/>
            <person name="LeVine R."/>
            <person name="Lipovsky A."/>
            <person name="Liu X."/>
            <person name="Liu J."/>
            <person name="Liu S."/>
            <person name="Lokyitsang T."/>
            <person name="Lokyitsang Y."/>
            <person name="Lubonja R."/>
            <person name="Lui A."/>
            <person name="MacDonald P."/>
            <person name="Magnisalis V."/>
            <person name="Maru K."/>
            <person name="Matthews C."/>
            <person name="McCusker W."/>
            <person name="McDonough S."/>
            <person name="Mehta T."/>
            <person name="Meldrim J."/>
            <person name="Meneus L."/>
            <person name="Mihai O."/>
            <person name="Mihalev A."/>
            <person name="Mihova T."/>
            <person name="Mittelman R."/>
            <person name="Mlenga V."/>
            <person name="Montmayeur A."/>
            <person name="Mulrain L."/>
            <person name="Navidi A."/>
            <person name="Naylor J."/>
            <person name="Negash T."/>
            <person name="Nguyen T."/>
            <person name="Nguyen N."/>
            <person name="Nicol R."/>
            <person name="Norbu C."/>
            <person name="Norbu N."/>
            <person name="Novod N."/>
            <person name="O'Neill B."/>
            <person name="Osman S."/>
            <person name="Markiewicz E."/>
            <person name="Oyono O.L."/>
            <person name="Patti C."/>
            <person name="Phunkhang P."/>
            <person name="Pierre F."/>
            <person name="Priest M."/>
            <person name="Raghuraman S."/>
            <person name="Rege F."/>
            <person name="Reyes R."/>
            <person name="Rise C."/>
            <person name="Rogov P."/>
            <person name="Ross K."/>
            <person name="Ryan E."/>
            <person name="Settipalli S."/>
            <person name="Shea T."/>
            <person name="Sherpa N."/>
            <person name="Shi L."/>
            <person name="Shih D."/>
            <person name="Sparrow T."/>
            <person name="Spaulding J."/>
            <person name="Stalker J."/>
            <person name="Stange-Thomann N."/>
            <person name="Stavropoulos S."/>
            <person name="Stone C."/>
            <person name="Strader C."/>
            <person name="Tesfaye S."/>
            <person name="Thomson T."/>
            <person name="Thoulutsang Y."/>
            <person name="Thoulutsang D."/>
            <person name="Topham K."/>
            <person name="Topping I."/>
            <person name="Tsamla T."/>
            <person name="Vassiliev H."/>
            <person name="Vo A."/>
            <person name="Wangchuk T."/>
            <person name="Wangdi T."/>
            <person name="Weiand M."/>
            <person name="Wilkinson J."/>
            <person name="Wilson A."/>
            <person name="Yadav S."/>
            <person name="Young G."/>
            <person name="Yu Q."/>
            <person name="Zembek L."/>
            <person name="Zhong D."/>
            <person name="Zimmer A."/>
            <person name="Zwirko Z."/>
            <person name="Jaffe D.B."/>
            <person name="Alvarez P."/>
            <person name="Brockman W."/>
            <person name="Butler J."/>
            <person name="Chin C."/>
            <person name="Gnerre S."/>
            <person name="Grabherr M."/>
            <person name="Kleber M."/>
            <person name="Mauceli E."/>
            <person name="MacCallum I."/>
        </authorList>
    </citation>
    <scope>NUCLEOTIDE SEQUENCE [LARGE SCALE GENOMIC DNA]</scope>
    <source>
        <strain evidence="2">Tucson 14024-0371.13</strain>
    </source>
</reference>
<protein>
    <submittedName>
        <fullName evidence="1">Uncharacterized protein</fullName>
    </submittedName>
</protein>
<gene>
    <name evidence="1" type="primary">Dana\GF27310</name>
    <name evidence="1" type="ORF">GF27310</name>
</gene>
<dbReference type="Proteomes" id="UP000007801">
    <property type="component" value="Unassembled WGS sequence"/>
</dbReference>
<sequence>MAGGRPTSATHCANFGGGAGLIFAHTELHHAAPHWSETTSHLLAPNDTRKDAFKESNTPPPACPLPKGEYRVRKAKLNAESWPTYMSRGLTKIRYTFEKDQEDVFGNSKFDVQLEKIGSIKGDEETLFEFNLKIVGRERSLAGTFKTVAVFDESVFGNSKFEIRLEKWEAIKGDEETLIEFNLKIVGRERSLNGTLKTLTVIDKSLMAHGRLQAFKNGDWVQSNLKVDMNGCDFFQLFVKRFYKDFVKHFPDPICPLPVC</sequence>
<dbReference type="AlphaFoldDB" id="A0A0P8XF14"/>
<organism evidence="1 2">
    <name type="scientific">Drosophila ananassae</name>
    <name type="common">Fruit fly</name>
    <dbReference type="NCBI Taxonomy" id="7217"/>
    <lineage>
        <taxon>Eukaryota</taxon>
        <taxon>Metazoa</taxon>
        <taxon>Ecdysozoa</taxon>
        <taxon>Arthropoda</taxon>
        <taxon>Hexapoda</taxon>
        <taxon>Insecta</taxon>
        <taxon>Pterygota</taxon>
        <taxon>Neoptera</taxon>
        <taxon>Endopterygota</taxon>
        <taxon>Diptera</taxon>
        <taxon>Brachycera</taxon>
        <taxon>Muscomorpha</taxon>
        <taxon>Ephydroidea</taxon>
        <taxon>Drosophilidae</taxon>
        <taxon>Drosophila</taxon>
        <taxon>Sophophora</taxon>
    </lineage>
</organism>
<evidence type="ECO:0000313" key="1">
    <source>
        <dbReference type="EMBL" id="KPU73439.1"/>
    </source>
</evidence>
<accession>A0A0P8XF14</accession>
<name>A0A0P8XF14_DROAN</name>
<dbReference type="InParanoid" id="A0A0P8XF14"/>
<dbReference type="PANTHER" id="PTHR21112:SF0">
    <property type="entry name" value="CHEMOSENSORY PROTEIN A 29A-RELATED"/>
    <property type="match status" value="1"/>
</dbReference>
<evidence type="ECO:0000313" key="2">
    <source>
        <dbReference type="Proteomes" id="UP000007801"/>
    </source>
</evidence>
<dbReference type="STRING" id="7217.A0A0P8XF14"/>